<keyword evidence="2 3" id="KW-0040">ANK repeat</keyword>
<evidence type="ECO:0000256" key="3">
    <source>
        <dbReference type="PROSITE-ProRule" id="PRU00023"/>
    </source>
</evidence>
<dbReference type="PROSITE" id="PS50088">
    <property type="entry name" value="ANK_REPEAT"/>
    <property type="match status" value="2"/>
</dbReference>
<dbReference type="Pfam" id="PF12796">
    <property type="entry name" value="Ank_2"/>
    <property type="match status" value="1"/>
</dbReference>
<dbReference type="Proteomes" id="UP000696573">
    <property type="component" value="Unassembled WGS sequence"/>
</dbReference>
<dbReference type="PRINTS" id="PR01415">
    <property type="entry name" value="ANKYRIN"/>
</dbReference>
<feature type="repeat" description="ANK" evidence="3">
    <location>
        <begin position="297"/>
        <end position="321"/>
    </location>
</feature>
<dbReference type="PANTHER" id="PTHR24198">
    <property type="entry name" value="ANKYRIN REPEAT AND PROTEIN KINASE DOMAIN-CONTAINING PROTEIN"/>
    <property type="match status" value="1"/>
</dbReference>
<name>A0A9N9YMT9_9HYPO</name>
<dbReference type="PANTHER" id="PTHR24198:SF165">
    <property type="entry name" value="ANKYRIN REPEAT-CONTAINING PROTEIN-RELATED"/>
    <property type="match status" value="1"/>
</dbReference>
<comment type="caution">
    <text evidence="4">The sequence shown here is derived from an EMBL/GenBank/DDBJ whole genome shotgun (WGS) entry which is preliminary data.</text>
</comment>
<keyword evidence="5" id="KW-1185">Reference proteome</keyword>
<dbReference type="InterPro" id="IPR002110">
    <property type="entry name" value="Ankyrin_rpt"/>
</dbReference>
<dbReference type="SUPFAM" id="SSF48403">
    <property type="entry name" value="Ankyrin repeat"/>
    <property type="match status" value="1"/>
</dbReference>
<keyword evidence="1" id="KW-0677">Repeat</keyword>
<dbReference type="PROSITE" id="PS50297">
    <property type="entry name" value="ANK_REP_REGION"/>
    <property type="match status" value="2"/>
</dbReference>
<proteinExistence type="predicted"/>
<dbReference type="Gene3D" id="1.25.40.20">
    <property type="entry name" value="Ankyrin repeat-containing domain"/>
    <property type="match status" value="3"/>
</dbReference>
<evidence type="ECO:0000313" key="4">
    <source>
        <dbReference type="EMBL" id="CAH0022704.1"/>
    </source>
</evidence>
<dbReference type="EMBL" id="CABFNQ020000682">
    <property type="protein sequence ID" value="CAH0022704.1"/>
    <property type="molecule type" value="Genomic_DNA"/>
</dbReference>
<dbReference type="Pfam" id="PF00023">
    <property type="entry name" value="Ank"/>
    <property type="match status" value="2"/>
</dbReference>
<evidence type="ECO:0000313" key="5">
    <source>
        <dbReference type="Proteomes" id="UP000696573"/>
    </source>
</evidence>
<feature type="repeat" description="ANK" evidence="3">
    <location>
        <begin position="120"/>
        <end position="152"/>
    </location>
</feature>
<evidence type="ECO:0000256" key="1">
    <source>
        <dbReference type="ARBA" id="ARBA00022737"/>
    </source>
</evidence>
<reference evidence="4" key="1">
    <citation type="submission" date="2021-10" db="EMBL/GenBank/DDBJ databases">
        <authorList>
            <person name="Piombo E."/>
        </authorList>
    </citation>
    <scope>NUCLEOTIDE SEQUENCE</scope>
</reference>
<accession>A0A9N9YMT9</accession>
<gene>
    <name evidence="4" type="ORF">CRHIZ90672A_00012824</name>
</gene>
<dbReference type="InterPro" id="IPR036770">
    <property type="entry name" value="Ankyrin_rpt-contain_sf"/>
</dbReference>
<dbReference type="AlphaFoldDB" id="A0A9N9YMT9"/>
<sequence>MDVETTIETVPYDIMLVIAELCTRDVQPLDNGPPSSYARYHAAMARTSKHFHRILNRALYIRNIRKDPPVDSCVLWAARKGNLGTIQRAHDYGADLDATGARDESDYDKTWESIPGSIRYFASPLHLAIKNDHPAIVQYLLVNGVDVHSQARDFCGCQEPPFSGKCYPLHIALAHADEEGSGTDYAGQLVQHGAHKLADGIPALADLARAGRLNLVDSLIKREDDFSVTAALHYAVSKQDLGLVDEILARDGVNAGAKNWKRYGPLHIAISEATDDLSIVNRLLQRPEVDASDVTPGWETPLHIAASKGRTDIASVLLERSDVSPVAKTLTGLNALHLAVQSGRKDMVDVVLAVPGFPVGAVDADGMSALHHVCRTLQETDEVRAILESLISHPDIHIDLMSNQGTPLFMAVKNRNFATAAALVRAGSNINPPSPEQAPTAPASLLHECLLGYSNGQAELVHELIQHGADVNLMTPFHGKDATPLFFAAAFANNVDAVRMLLDAGANIHCLVRDLWVPFESCMTLITAILETFFDRCHPGHLRRESIGALTACLVLLLEYGAVLGLPSRPSEDNFHSALHCAMQMTAAGYQDILDVLLRHSEARNISEDYLDDFITGQIDMNRQGLIPRASLEKLMDFRTRIFPRKRSQSWNDSSYADLLISNSLHYDF</sequence>
<organism evidence="4 5">
    <name type="scientific">Clonostachys rhizophaga</name>
    <dbReference type="NCBI Taxonomy" id="160324"/>
    <lineage>
        <taxon>Eukaryota</taxon>
        <taxon>Fungi</taxon>
        <taxon>Dikarya</taxon>
        <taxon>Ascomycota</taxon>
        <taxon>Pezizomycotina</taxon>
        <taxon>Sordariomycetes</taxon>
        <taxon>Hypocreomycetidae</taxon>
        <taxon>Hypocreales</taxon>
        <taxon>Bionectriaceae</taxon>
        <taxon>Clonostachys</taxon>
    </lineage>
</organism>
<dbReference type="OrthoDB" id="341259at2759"/>
<evidence type="ECO:0000256" key="2">
    <source>
        <dbReference type="ARBA" id="ARBA00023043"/>
    </source>
</evidence>
<protein>
    <submittedName>
        <fullName evidence="4">Uncharacterized protein</fullName>
    </submittedName>
</protein>
<dbReference type="SMART" id="SM00248">
    <property type="entry name" value="ANK"/>
    <property type="match status" value="12"/>
</dbReference>